<feature type="transmembrane region" description="Helical" evidence="1">
    <location>
        <begin position="12"/>
        <end position="31"/>
    </location>
</feature>
<reference evidence="2" key="1">
    <citation type="submission" date="2022-04" db="EMBL/GenBank/DDBJ databases">
        <title>A functionally conserved STORR gene fusion in Papaver species that diverged 16.8 million years ago.</title>
        <authorList>
            <person name="Catania T."/>
        </authorList>
    </citation>
    <scope>NUCLEOTIDE SEQUENCE</scope>
    <source>
        <strain evidence="2">S-188037</strain>
    </source>
</reference>
<dbReference type="EMBL" id="JAJJMB010017174">
    <property type="protein sequence ID" value="KAI3841322.1"/>
    <property type="molecule type" value="Genomic_DNA"/>
</dbReference>
<name>A0AAD4X4K2_9MAGN</name>
<dbReference type="Proteomes" id="UP001202328">
    <property type="component" value="Unassembled WGS sequence"/>
</dbReference>
<keyword evidence="3" id="KW-1185">Reference proteome</keyword>
<evidence type="ECO:0000313" key="3">
    <source>
        <dbReference type="Proteomes" id="UP001202328"/>
    </source>
</evidence>
<keyword evidence="1" id="KW-1133">Transmembrane helix</keyword>
<proteinExistence type="predicted"/>
<keyword evidence="1" id="KW-0472">Membrane</keyword>
<accession>A0AAD4X4K2</accession>
<dbReference type="AlphaFoldDB" id="A0AAD4X4K2"/>
<feature type="non-terminal residue" evidence="2">
    <location>
        <position position="51"/>
    </location>
</feature>
<evidence type="ECO:0000313" key="2">
    <source>
        <dbReference type="EMBL" id="KAI3841322.1"/>
    </source>
</evidence>
<sequence>LMLQLGETVMFIAEAITAKLLFRALIYRWLLLWRHRGGMHMNWRLFSEHTQ</sequence>
<evidence type="ECO:0000256" key="1">
    <source>
        <dbReference type="SAM" id="Phobius"/>
    </source>
</evidence>
<feature type="non-terminal residue" evidence="2">
    <location>
        <position position="1"/>
    </location>
</feature>
<protein>
    <submittedName>
        <fullName evidence="2">Uncharacterized protein</fullName>
    </submittedName>
</protein>
<gene>
    <name evidence="2" type="ORF">MKW98_007803</name>
</gene>
<organism evidence="2 3">
    <name type="scientific">Papaver atlanticum</name>
    <dbReference type="NCBI Taxonomy" id="357466"/>
    <lineage>
        <taxon>Eukaryota</taxon>
        <taxon>Viridiplantae</taxon>
        <taxon>Streptophyta</taxon>
        <taxon>Embryophyta</taxon>
        <taxon>Tracheophyta</taxon>
        <taxon>Spermatophyta</taxon>
        <taxon>Magnoliopsida</taxon>
        <taxon>Ranunculales</taxon>
        <taxon>Papaveraceae</taxon>
        <taxon>Papaveroideae</taxon>
        <taxon>Papaver</taxon>
    </lineage>
</organism>
<comment type="caution">
    <text evidence="2">The sequence shown here is derived from an EMBL/GenBank/DDBJ whole genome shotgun (WGS) entry which is preliminary data.</text>
</comment>
<keyword evidence="1" id="KW-0812">Transmembrane</keyword>